<dbReference type="OrthoDB" id="33933at2157"/>
<reference evidence="1 2" key="1">
    <citation type="journal article" date="2011" name="J. Bacteriol.">
        <title>Complete genome sequence of Metallosphaera cuprina, a metal sulfide-oxidizing archaeon from a hot spring.</title>
        <authorList>
            <person name="Liu L.J."/>
            <person name="You X.Y."/>
            <person name="Zheng H."/>
            <person name="Wang S."/>
            <person name="Jiang C.Y."/>
            <person name="Liu S.J."/>
        </authorList>
    </citation>
    <scope>NUCLEOTIDE SEQUENCE [LARGE SCALE GENOMIC DNA]</scope>
    <source>
        <strain evidence="1 2">Ar-4</strain>
    </source>
</reference>
<dbReference type="EMBL" id="CP002656">
    <property type="protein sequence ID" value="AEB95859.1"/>
    <property type="molecule type" value="Genomic_DNA"/>
</dbReference>
<organism evidence="1 2">
    <name type="scientific">Metallosphaera cuprina (strain Ar-4)</name>
    <dbReference type="NCBI Taxonomy" id="1006006"/>
    <lineage>
        <taxon>Archaea</taxon>
        <taxon>Thermoproteota</taxon>
        <taxon>Thermoprotei</taxon>
        <taxon>Sulfolobales</taxon>
        <taxon>Sulfolobaceae</taxon>
        <taxon>Metallosphaera</taxon>
    </lineage>
</organism>
<dbReference type="AlphaFoldDB" id="F4G0H2"/>
<dbReference type="Proteomes" id="UP000007812">
    <property type="component" value="Chromosome"/>
</dbReference>
<dbReference type="HOGENOM" id="CLU_2565908_0_0_2"/>
<sequence length="83" mass="9806">MTLLKEVTAALKENRPLFAFMLIKQYVEDHQLLDESEECLNLVKAVKVMPWLNDESWRYFVPSLPEEEIKLLALRIQNCIKVE</sequence>
<dbReference type="GeneID" id="10493945"/>
<protein>
    <submittedName>
        <fullName evidence="1">Uncharacterized protein</fullName>
    </submittedName>
</protein>
<accession>F4G0H2</accession>
<evidence type="ECO:0000313" key="1">
    <source>
        <dbReference type="EMBL" id="AEB95859.1"/>
    </source>
</evidence>
<dbReference type="eggNOG" id="arCOG08312">
    <property type="taxonomic scope" value="Archaea"/>
</dbReference>
<dbReference type="KEGG" id="mcn:Mcup_1757"/>
<evidence type="ECO:0000313" key="2">
    <source>
        <dbReference type="Proteomes" id="UP000007812"/>
    </source>
</evidence>
<name>F4G0H2_METCR</name>
<keyword evidence="2" id="KW-1185">Reference proteome</keyword>
<dbReference type="STRING" id="1006006.Mcup_1757"/>
<gene>
    <name evidence="1" type="ordered locus">Mcup_1757</name>
</gene>
<dbReference type="RefSeq" id="WP_013738357.1">
    <property type="nucleotide sequence ID" value="NC_015435.1"/>
</dbReference>
<dbReference type="PATRIC" id="fig|1006006.8.peg.1764"/>
<proteinExistence type="predicted"/>